<dbReference type="InterPro" id="IPR002104">
    <property type="entry name" value="Integrase_catalytic"/>
</dbReference>
<dbReference type="InterPro" id="IPR011010">
    <property type="entry name" value="DNA_brk_join_enz"/>
</dbReference>
<comment type="subcellular location">
    <subcellularLocation>
        <location evidence="1 9">Cytoplasm</location>
    </subcellularLocation>
</comment>
<dbReference type="InterPro" id="IPR023009">
    <property type="entry name" value="Tyrosine_recombinase_XerC/XerD"/>
</dbReference>
<dbReference type="InterPro" id="IPR010998">
    <property type="entry name" value="Integrase_recombinase_N"/>
</dbReference>
<evidence type="ECO:0000256" key="2">
    <source>
        <dbReference type="ARBA" id="ARBA00022490"/>
    </source>
</evidence>
<dbReference type="PANTHER" id="PTHR30349">
    <property type="entry name" value="PHAGE INTEGRASE-RELATED"/>
    <property type="match status" value="1"/>
</dbReference>
<dbReference type="SUPFAM" id="SSF56349">
    <property type="entry name" value="DNA breaking-rejoining enzymes"/>
    <property type="match status" value="1"/>
</dbReference>
<evidence type="ECO:0000259" key="11">
    <source>
        <dbReference type="PROSITE" id="PS51900"/>
    </source>
</evidence>
<evidence type="ECO:0000313" key="13">
    <source>
        <dbReference type="Proteomes" id="UP000251577"/>
    </source>
</evidence>
<proteinExistence type="inferred from homology"/>
<dbReference type="GO" id="GO:0006313">
    <property type="term" value="P:DNA transposition"/>
    <property type="evidence" value="ECO:0007669"/>
    <property type="project" value="UniProtKB-UniRule"/>
</dbReference>
<feature type="active site" evidence="9">
    <location>
        <position position="181"/>
    </location>
</feature>
<reference evidence="12 13" key="1">
    <citation type="journal article" date="2018" name="Syst. Appl. Microbiol.">
        <title>Corynebacterium heidelbergense sp. nov., isolated from the preen glands of Egyptian geese (Alopochen aegyptiacus).</title>
        <authorList>
            <person name="Braun M.S."/>
            <person name="Wang E."/>
            <person name="Zimmermann S."/>
            <person name="Wink M."/>
        </authorList>
    </citation>
    <scope>NUCLEOTIDE SEQUENCE [LARGE SCALE GENOMIC DNA]</scope>
    <source>
        <strain evidence="12 13">647</strain>
    </source>
</reference>
<evidence type="ECO:0000256" key="7">
    <source>
        <dbReference type="ARBA" id="ARBA00023172"/>
    </source>
</evidence>
<organism evidence="12 13">
    <name type="scientific">Corynebacterium heidelbergense</name>
    <dbReference type="NCBI Taxonomy" id="2055947"/>
    <lineage>
        <taxon>Bacteria</taxon>
        <taxon>Bacillati</taxon>
        <taxon>Actinomycetota</taxon>
        <taxon>Actinomycetes</taxon>
        <taxon>Mycobacteriales</taxon>
        <taxon>Corynebacteriaceae</taxon>
        <taxon>Corynebacterium</taxon>
    </lineage>
</organism>
<gene>
    <name evidence="9" type="primary">xerC</name>
    <name evidence="12" type="ORF">DLJ54_07205</name>
</gene>
<protein>
    <recommendedName>
        <fullName evidence="9">Tyrosine recombinase XerC</fullName>
    </recommendedName>
</protein>
<evidence type="ECO:0000256" key="1">
    <source>
        <dbReference type="ARBA" id="ARBA00004496"/>
    </source>
</evidence>
<dbReference type="PROSITE" id="PS51898">
    <property type="entry name" value="TYR_RECOMBINASE"/>
    <property type="match status" value="1"/>
</dbReference>
<comment type="function">
    <text evidence="9">Site-specific tyrosine recombinase, which acts by catalyzing the cutting and rejoining of the recombining DNA molecules. The XerC-XerD complex is essential to convert dimers of the bacterial chromosome into monomers to permit their segregation at cell division. It also contributes to the segregational stability of plasmids.</text>
</comment>
<dbReference type="InterPro" id="IPR044068">
    <property type="entry name" value="CB"/>
</dbReference>
<feature type="active site" evidence="9">
    <location>
        <position position="253"/>
    </location>
</feature>
<evidence type="ECO:0000256" key="6">
    <source>
        <dbReference type="ARBA" id="ARBA00023125"/>
    </source>
</evidence>
<dbReference type="Proteomes" id="UP000251577">
    <property type="component" value="Unassembled WGS sequence"/>
</dbReference>
<comment type="similarity">
    <text evidence="9">Belongs to the 'phage' integrase family. XerC subfamily.</text>
</comment>
<sequence>MAEQETENAGNEKIVAAWLRYLRVEVNVSANTLENYRRDVNRYLRWLGPRPLAEVQTREIEDFIAHLSGDLNLARASVSRSLAAIRGLHKFAVQERMLHADAADAVTRPAMPAHIPKALSVTQVERLLEACPNGEGATPINLRDRAMVELLYSTGARISEVLGLDVDDLNRAERCVLLRGKGGKERIVPLGGPALQAVDQYLVRGRPQLNTRGNPALFLNRRGARMQRQSGFNVVRDAAHRAQLPEVSPHSLRHTFATHLLQGGADVRVVQELLGHSNVATTQIYTKVSPELLREMWAQAHPRR</sequence>
<dbReference type="Pfam" id="PF02899">
    <property type="entry name" value="Phage_int_SAM_1"/>
    <property type="match status" value="1"/>
</dbReference>
<dbReference type="RefSeq" id="WP_113631078.1">
    <property type="nucleotide sequence ID" value="NZ_QHCV01000069.1"/>
</dbReference>
<comment type="caution">
    <text evidence="12">The sequence shown here is derived from an EMBL/GenBank/DDBJ whole genome shotgun (WGS) entry which is preliminary data.</text>
</comment>
<dbReference type="GO" id="GO:0003677">
    <property type="term" value="F:DNA binding"/>
    <property type="evidence" value="ECO:0007669"/>
    <property type="project" value="UniProtKB-UniRule"/>
</dbReference>
<dbReference type="Pfam" id="PF00589">
    <property type="entry name" value="Phage_integrase"/>
    <property type="match status" value="1"/>
</dbReference>
<evidence type="ECO:0000256" key="4">
    <source>
        <dbReference type="ARBA" id="ARBA00022829"/>
    </source>
</evidence>
<dbReference type="GO" id="GO:0007059">
    <property type="term" value="P:chromosome segregation"/>
    <property type="evidence" value="ECO:0007669"/>
    <property type="project" value="UniProtKB-UniRule"/>
</dbReference>
<name>A0A364V4W3_9CORY</name>
<dbReference type="EMBL" id="QHCV01000069">
    <property type="protein sequence ID" value="RAV31656.1"/>
    <property type="molecule type" value="Genomic_DNA"/>
</dbReference>
<dbReference type="GO" id="GO:0005737">
    <property type="term" value="C:cytoplasm"/>
    <property type="evidence" value="ECO:0007669"/>
    <property type="project" value="UniProtKB-SubCell"/>
</dbReference>
<feature type="active site" evidence="9">
    <location>
        <position position="276"/>
    </location>
</feature>
<dbReference type="PANTHER" id="PTHR30349:SF81">
    <property type="entry name" value="TYROSINE RECOMBINASE XERC"/>
    <property type="match status" value="1"/>
</dbReference>
<keyword evidence="6 9" id="KW-0238">DNA-binding</keyword>
<dbReference type="HAMAP" id="MF_01808">
    <property type="entry name" value="Recomb_XerC_XerD"/>
    <property type="match status" value="1"/>
</dbReference>
<dbReference type="CDD" id="cd00798">
    <property type="entry name" value="INT_XerDC_C"/>
    <property type="match status" value="1"/>
</dbReference>
<feature type="active site" description="O-(3'-phospho-DNA)-tyrosine intermediate" evidence="9">
    <location>
        <position position="285"/>
    </location>
</feature>
<evidence type="ECO:0000313" key="12">
    <source>
        <dbReference type="EMBL" id="RAV31656.1"/>
    </source>
</evidence>
<dbReference type="PROSITE" id="PS51900">
    <property type="entry name" value="CB"/>
    <property type="match status" value="1"/>
</dbReference>
<feature type="domain" description="Core-binding (CB)" evidence="11">
    <location>
        <begin position="9"/>
        <end position="93"/>
    </location>
</feature>
<feature type="active site" evidence="9">
    <location>
        <position position="157"/>
    </location>
</feature>
<dbReference type="AlphaFoldDB" id="A0A364V4W3"/>
<accession>A0A364V4W3</accession>
<evidence type="ECO:0000256" key="5">
    <source>
        <dbReference type="ARBA" id="ARBA00022908"/>
    </source>
</evidence>
<dbReference type="Gene3D" id="1.10.443.10">
    <property type="entry name" value="Intergrase catalytic core"/>
    <property type="match status" value="1"/>
</dbReference>
<keyword evidence="3 9" id="KW-0132">Cell division</keyword>
<dbReference type="InterPro" id="IPR013762">
    <property type="entry name" value="Integrase-like_cat_sf"/>
</dbReference>
<dbReference type="GO" id="GO:0051301">
    <property type="term" value="P:cell division"/>
    <property type="evidence" value="ECO:0007669"/>
    <property type="project" value="UniProtKB-KW"/>
</dbReference>
<keyword evidence="4 9" id="KW-0159">Chromosome partition</keyword>
<dbReference type="NCBIfam" id="NF001399">
    <property type="entry name" value="PRK00283.1"/>
    <property type="match status" value="1"/>
</dbReference>
<evidence type="ECO:0000256" key="9">
    <source>
        <dbReference type="HAMAP-Rule" id="MF_01808"/>
    </source>
</evidence>
<keyword evidence="13" id="KW-1185">Reference proteome</keyword>
<comment type="subunit">
    <text evidence="9">Forms a cyclic heterotetrameric complex composed of two molecules of XerC and two molecules of XerD.</text>
</comment>
<feature type="active site" evidence="9">
    <location>
        <position position="250"/>
    </location>
</feature>
<keyword evidence="5 9" id="KW-0229">DNA integration</keyword>
<evidence type="ECO:0000256" key="8">
    <source>
        <dbReference type="ARBA" id="ARBA00023306"/>
    </source>
</evidence>
<dbReference type="Gene3D" id="1.10.150.130">
    <property type="match status" value="1"/>
</dbReference>
<keyword evidence="8 9" id="KW-0131">Cell cycle</keyword>
<evidence type="ECO:0000259" key="10">
    <source>
        <dbReference type="PROSITE" id="PS51898"/>
    </source>
</evidence>
<keyword evidence="7 9" id="KW-0233">DNA recombination</keyword>
<dbReference type="GO" id="GO:0009037">
    <property type="term" value="F:tyrosine-based site-specific recombinase activity"/>
    <property type="evidence" value="ECO:0007669"/>
    <property type="project" value="UniProtKB-UniRule"/>
</dbReference>
<evidence type="ECO:0000256" key="3">
    <source>
        <dbReference type="ARBA" id="ARBA00022618"/>
    </source>
</evidence>
<dbReference type="InterPro" id="IPR004107">
    <property type="entry name" value="Integrase_SAM-like_N"/>
</dbReference>
<dbReference type="InterPro" id="IPR050090">
    <property type="entry name" value="Tyrosine_recombinase_XerCD"/>
</dbReference>
<feature type="domain" description="Tyr recombinase" evidence="10">
    <location>
        <begin position="114"/>
        <end position="298"/>
    </location>
</feature>
<keyword evidence="2 9" id="KW-0963">Cytoplasm</keyword>